<evidence type="ECO:0000313" key="1">
    <source>
        <dbReference type="EMBL" id="KUG59617.1"/>
    </source>
</evidence>
<dbReference type="EMBL" id="LQBM01000002">
    <property type="protein sequence ID" value="KUG59617.1"/>
    <property type="molecule type" value="Genomic_DNA"/>
</dbReference>
<comment type="caution">
    <text evidence="1">The sequence shown here is derived from an EMBL/GenBank/DDBJ whole genome shotgun (WGS) entry which is preliminary data.</text>
</comment>
<name>A0A0W8II31_9MICC</name>
<protein>
    <submittedName>
        <fullName evidence="1">Uncharacterized protein</fullName>
    </submittedName>
</protein>
<reference evidence="2" key="1">
    <citation type="submission" date="2015-12" db="EMBL/GenBank/DDBJ databases">
        <authorList>
            <person name="Nair G.R."/>
            <person name="Kaur G."/>
            <person name="Mayilraj S."/>
        </authorList>
    </citation>
    <scope>NUCLEOTIDE SEQUENCE [LARGE SCALE GENOMIC DNA]</scope>
    <source>
        <strain evidence="2">CD08_7</strain>
    </source>
</reference>
<keyword evidence="2" id="KW-1185">Reference proteome</keyword>
<dbReference type="AlphaFoldDB" id="A0A0W8II31"/>
<accession>A0A0W8II31</accession>
<dbReference type="STRING" id="317018.AVL63_10860"/>
<evidence type="ECO:0000313" key="2">
    <source>
        <dbReference type="Proteomes" id="UP000054023"/>
    </source>
</evidence>
<dbReference type="Proteomes" id="UP000054023">
    <property type="component" value="Unassembled WGS sequence"/>
</dbReference>
<proteinExistence type="predicted"/>
<organism evidence="1 2">
    <name type="scientific">Nesterenkonia jeotgali</name>
    <dbReference type="NCBI Taxonomy" id="317018"/>
    <lineage>
        <taxon>Bacteria</taxon>
        <taxon>Bacillati</taxon>
        <taxon>Actinomycetota</taxon>
        <taxon>Actinomycetes</taxon>
        <taxon>Micrococcales</taxon>
        <taxon>Micrococcaceae</taxon>
        <taxon>Nesterenkonia</taxon>
    </lineage>
</organism>
<gene>
    <name evidence="1" type="ORF">AVL63_10860</name>
</gene>
<sequence length="119" mass="11819">MPTAAAPEIVGVGARSVFSAVLLISGTTGVAAGAAADTVDDAGAPLSGRSAGAEALSAEWLSAEWLSGAVVSSGGGAEAPIRVAANTVVVRTEVKVRQCWEAPMAFVSSVRRPLRGTGR</sequence>